<name>A0ABP9QCT1_9RHOO</name>
<sequence length="151" mass="17231">MMPRETAYRLAGRKHRSHDADAEDLLCSHELRLDSAHGEQAAKALTLLQCVPGLAVSLSEHPESLHLRYSLAEHSLEEIESLLVEAGFVLDHSLYAKALRMLTHFCEETRLRNMQAPQRLIKQSNTVYIEAWRHHPHGDHDDTPAELRADR</sequence>
<dbReference type="RefSeq" id="WP_345531404.1">
    <property type="nucleotide sequence ID" value="NZ_BAABLD010000002.1"/>
</dbReference>
<accession>A0ABP9QCT1</accession>
<comment type="caution">
    <text evidence="1">The sequence shown here is derived from an EMBL/GenBank/DDBJ whole genome shotgun (WGS) entry which is preliminary data.</text>
</comment>
<reference evidence="2" key="1">
    <citation type="journal article" date="2019" name="Int. J. Syst. Evol. Microbiol.">
        <title>The Global Catalogue of Microorganisms (GCM) 10K type strain sequencing project: providing services to taxonomists for standard genome sequencing and annotation.</title>
        <authorList>
            <consortium name="The Broad Institute Genomics Platform"/>
            <consortium name="The Broad Institute Genome Sequencing Center for Infectious Disease"/>
            <person name="Wu L."/>
            <person name="Ma J."/>
        </authorList>
    </citation>
    <scope>NUCLEOTIDE SEQUENCE [LARGE SCALE GENOMIC DNA]</scope>
    <source>
        <strain evidence="2">JCM 18715</strain>
    </source>
</reference>
<keyword evidence="2" id="KW-1185">Reference proteome</keyword>
<evidence type="ECO:0000313" key="1">
    <source>
        <dbReference type="EMBL" id="GAA5159729.1"/>
    </source>
</evidence>
<evidence type="ECO:0000313" key="2">
    <source>
        <dbReference type="Proteomes" id="UP001500547"/>
    </source>
</evidence>
<dbReference type="Proteomes" id="UP001500547">
    <property type="component" value="Unassembled WGS sequence"/>
</dbReference>
<dbReference type="EMBL" id="BAABLD010000002">
    <property type="protein sequence ID" value="GAA5159729.1"/>
    <property type="molecule type" value="Genomic_DNA"/>
</dbReference>
<organism evidence="1 2">
    <name type="scientific">Viridibacterium curvum</name>
    <dbReference type="NCBI Taxonomy" id="1101404"/>
    <lineage>
        <taxon>Bacteria</taxon>
        <taxon>Pseudomonadati</taxon>
        <taxon>Pseudomonadota</taxon>
        <taxon>Betaproteobacteria</taxon>
        <taxon>Rhodocyclales</taxon>
        <taxon>Rhodocyclaceae</taxon>
        <taxon>Viridibacterium</taxon>
    </lineage>
</organism>
<gene>
    <name evidence="1" type="ORF">GCM10025770_06510</name>
</gene>
<proteinExistence type="predicted"/>
<protein>
    <submittedName>
        <fullName evidence="1">Uncharacterized protein</fullName>
    </submittedName>
</protein>